<protein>
    <submittedName>
        <fullName evidence="1">Uncharacterized protein</fullName>
    </submittedName>
</protein>
<comment type="caution">
    <text evidence="1">The sequence shown here is derived from an EMBL/GenBank/DDBJ whole genome shotgun (WGS) entry which is preliminary data.</text>
</comment>
<reference evidence="1 2" key="1">
    <citation type="journal article" date="2020" name="IScience">
        <title>Genome Sequencing of the Endangered Kingdonia uniflora (Circaeasteraceae, Ranunculales) Reveals Potential Mechanisms of Evolutionary Specialization.</title>
        <authorList>
            <person name="Sun Y."/>
            <person name="Deng T."/>
            <person name="Zhang A."/>
            <person name="Moore M.J."/>
            <person name="Landis J.B."/>
            <person name="Lin N."/>
            <person name="Zhang H."/>
            <person name="Zhang X."/>
            <person name="Huang J."/>
            <person name="Zhang X."/>
            <person name="Sun H."/>
            <person name="Wang H."/>
        </authorList>
    </citation>
    <scope>NUCLEOTIDE SEQUENCE [LARGE SCALE GENOMIC DNA]</scope>
    <source>
        <strain evidence="1">TB1705</strain>
        <tissue evidence="1">Leaf</tissue>
    </source>
</reference>
<keyword evidence="2" id="KW-1185">Reference proteome</keyword>
<dbReference type="AlphaFoldDB" id="A0A7J7L417"/>
<dbReference type="InterPro" id="IPR036457">
    <property type="entry name" value="PPM-type-like_dom_sf"/>
</dbReference>
<gene>
    <name evidence="1" type="ORF">GIB67_036418</name>
</gene>
<proteinExistence type="predicted"/>
<dbReference type="EMBL" id="JACGCM010002659">
    <property type="protein sequence ID" value="KAF6137381.1"/>
    <property type="molecule type" value="Genomic_DNA"/>
</dbReference>
<name>A0A7J7L417_9MAGN</name>
<accession>A0A7J7L417</accession>
<evidence type="ECO:0000313" key="2">
    <source>
        <dbReference type="Proteomes" id="UP000541444"/>
    </source>
</evidence>
<dbReference type="Gene3D" id="3.60.40.10">
    <property type="entry name" value="PPM-type phosphatase domain"/>
    <property type="match status" value="1"/>
</dbReference>
<sequence>MLAFYNLRRERVTASGGEVGRLSIIGGVEIGPLRCWPGGLCLSRSIGDMDVGEFIVPVPYVKQVKGGGL</sequence>
<organism evidence="1 2">
    <name type="scientific">Kingdonia uniflora</name>
    <dbReference type="NCBI Taxonomy" id="39325"/>
    <lineage>
        <taxon>Eukaryota</taxon>
        <taxon>Viridiplantae</taxon>
        <taxon>Streptophyta</taxon>
        <taxon>Embryophyta</taxon>
        <taxon>Tracheophyta</taxon>
        <taxon>Spermatophyta</taxon>
        <taxon>Magnoliopsida</taxon>
        <taxon>Ranunculales</taxon>
        <taxon>Circaeasteraceae</taxon>
        <taxon>Kingdonia</taxon>
    </lineage>
</organism>
<dbReference type="Proteomes" id="UP000541444">
    <property type="component" value="Unassembled WGS sequence"/>
</dbReference>
<dbReference type="OrthoDB" id="1737339at2759"/>
<evidence type="ECO:0000313" key="1">
    <source>
        <dbReference type="EMBL" id="KAF6137381.1"/>
    </source>
</evidence>